<accession>A0A392PNB2</accession>
<organism evidence="1 2">
    <name type="scientific">Trifolium medium</name>
    <dbReference type="NCBI Taxonomy" id="97028"/>
    <lineage>
        <taxon>Eukaryota</taxon>
        <taxon>Viridiplantae</taxon>
        <taxon>Streptophyta</taxon>
        <taxon>Embryophyta</taxon>
        <taxon>Tracheophyta</taxon>
        <taxon>Spermatophyta</taxon>
        <taxon>Magnoliopsida</taxon>
        <taxon>eudicotyledons</taxon>
        <taxon>Gunneridae</taxon>
        <taxon>Pentapetalae</taxon>
        <taxon>rosids</taxon>
        <taxon>fabids</taxon>
        <taxon>Fabales</taxon>
        <taxon>Fabaceae</taxon>
        <taxon>Papilionoideae</taxon>
        <taxon>50 kb inversion clade</taxon>
        <taxon>NPAAA clade</taxon>
        <taxon>Hologalegina</taxon>
        <taxon>IRL clade</taxon>
        <taxon>Trifolieae</taxon>
        <taxon>Trifolium</taxon>
    </lineage>
</organism>
<name>A0A392PNB2_9FABA</name>
<reference evidence="1 2" key="1">
    <citation type="journal article" date="2018" name="Front. Plant Sci.">
        <title>Red Clover (Trifolium pratense) and Zigzag Clover (T. medium) - A Picture of Genomic Similarities and Differences.</title>
        <authorList>
            <person name="Dluhosova J."/>
            <person name="Istvanek J."/>
            <person name="Nedelnik J."/>
            <person name="Repkova J."/>
        </authorList>
    </citation>
    <scope>NUCLEOTIDE SEQUENCE [LARGE SCALE GENOMIC DNA]</scope>
    <source>
        <strain evidence="2">cv. 10/8</strain>
        <tissue evidence="1">Leaf</tissue>
    </source>
</reference>
<protein>
    <submittedName>
        <fullName evidence="1">Uncharacterized protein</fullName>
    </submittedName>
</protein>
<feature type="non-terminal residue" evidence="1">
    <location>
        <position position="1"/>
    </location>
</feature>
<dbReference type="AlphaFoldDB" id="A0A392PNB2"/>
<dbReference type="Proteomes" id="UP000265520">
    <property type="component" value="Unassembled WGS sequence"/>
</dbReference>
<sequence>ATKSKDALAQADLVHAMLREDLKLICTDSCEG</sequence>
<dbReference type="EMBL" id="LXQA010085524">
    <property type="protein sequence ID" value="MCI12776.1"/>
    <property type="molecule type" value="Genomic_DNA"/>
</dbReference>
<proteinExistence type="predicted"/>
<keyword evidence="2" id="KW-1185">Reference proteome</keyword>
<evidence type="ECO:0000313" key="2">
    <source>
        <dbReference type="Proteomes" id="UP000265520"/>
    </source>
</evidence>
<comment type="caution">
    <text evidence="1">The sequence shown here is derived from an EMBL/GenBank/DDBJ whole genome shotgun (WGS) entry which is preliminary data.</text>
</comment>
<evidence type="ECO:0000313" key="1">
    <source>
        <dbReference type="EMBL" id="MCI12776.1"/>
    </source>
</evidence>